<feature type="transmembrane region" description="Helical" evidence="6">
    <location>
        <begin position="60"/>
        <end position="83"/>
    </location>
</feature>
<sequence length="383" mass="42063">MSTKVETAQQTMSSRERSFAVLHFVCRIILAATFGISSIQKFIFPTAFEKILQAYHLGNGIAHIAVALIPLLEFALAVTLLFGIVIRTSAMTAMVVLAVYIALMGVSLSTGNVNHGCGCFIGVSSSHSWATYVVGGNSITIADVIRDLLLLLVALVVWLTRDPKLGLDKFWTNSPDYWRWYRGHGYLTGALIIVFAVSTALAAMAEVNLNRVQNAPLSMAADFHPSAKIAIGKQAPNFSLQTANGAKYSLKAYRGKVVLLEFFAIWCSDCHAEAPIVNQLEKTFPATKFQVLSVIASPYSKDYETSNGSDTKPYTTADISWYKRTYHVENPILLDPQFSVTNEYIQQSYPNLILINGQGKIEDTYIGPTPLNKISAAIKKLLH</sequence>
<name>A0ABW4JPK6_9BACL</name>
<evidence type="ECO:0000256" key="1">
    <source>
        <dbReference type="ARBA" id="ARBA00004141"/>
    </source>
</evidence>
<dbReference type="CDD" id="cd02966">
    <property type="entry name" value="TlpA_like_family"/>
    <property type="match status" value="1"/>
</dbReference>
<evidence type="ECO:0000256" key="2">
    <source>
        <dbReference type="ARBA" id="ARBA00022692"/>
    </source>
</evidence>
<feature type="transmembrane region" description="Helical" evidence="6">
    <location>
        <begin position="90"/>
        <end position="109"/>
    </location>
</feature>
<dbReference type="InterPro" id="IPR013766">
    <property type="entry name" value="Thioredoxin_domain"/>
</dbReference>
<dbReference type="PROSITE" id="PS51352">
    <property type="entry name" value="THIOREDOXIN_2"/>
    <property type="match status" value="1"/>
</dbReference>
<evidence type="ECO:0000256" key="6">
    <source>
        <dbReference type="SAM" id="Phobius"/>
    </source>
</evidence>
<dbReference type="Gene3D" id="3.40.30.10">
    <property type="entry name" value="Glutaredoxin"/>
    <property type="match status" value="1"/>
</dbReference>
<accession>A0ABW4JPK6</accession>
<keyword evidence="3 6" id="KW-1133">Transmembrane helix</keyword>
<dbReference type="PANTHER" id="PTHR42852">
    <property type="entry name" value="THIOL:DISULFIDE INTERCHANGE PROTEIN DSBE"/>
    <property type="match status" value="1"/>
</dbReference>
<dbReference type="Pfam" id="PF07291">
    <property type="entry name" value="MauE"/>
    <property type="match status" value="1"/>
</dbReference>
<organism evidence="8 9">
    <name type="scientific">Alicyclobacillus fodiniaquatilis</name>
    <dbReference type="NCBI Taxonomy" id="1661150"/>
    <lineage>
        <taxon>Bacteria</taxon>
        <taxon>Bacillati</taxon>
        <taxon>Bacillota</taxon>
        <taxon>Bacilli</taxon>
        <taxon>Bacillales</taxon>
        <taxon>Alicyclobacillaceae</taxon>
        <taxon>Alicyclobacillus</taxon>
    </lineage>
</organism>
<evidence type="ECO:0000313" key="8">
    <source>
        <dbReference type="EMBL" id="MFD1677080.1"/>
    </source>
</evidence>
<dbReference type="InterPro" id="IPR036249">
    <property type="entry name" value="Thioredoxin-like_sf"/>
</dbReference>
<evidence type="ECO:0000259" key="7">
    <source>
        <dbReference type="PROSITE" id="PS51352"/>
    </source>
</evidence>
<comment type="subcellular location">
    <subcellularLocation>
        <location evidence="1">Membrane</location>
        <topology evidence="1">Multi-pass membrane protein</topology>
    </subcellularLocation>
</comment>
<feature type="transmembrane region" description="Helical" evidence="6">
    <location>
        <begin position="186"/>
        <end position="205"/>
    </location>
</feature>
<reference evidence="9" key="1">
    <citation type="journal article" date="2019" name="Int. J. Syst. Evol. Microbiol.">
        <title>The Global Catalogue of Microorganisms (GCM) 10K type strain sequencing project: providing services to taxonomists for standard genome sequencing and annotation.</title>
        <authorList>
            <consortium name="The Broad Institute Genomics Platform"/>
            <consortium name="The Broad Institute Genome Sequencing Center for Infectious Disease"/>
            <person name="Wu L."/>
            <person name="Ma J."/>
        </authorList>
    </citation>
    <scope>NUCLEOTIDE SEQUENCE [LARGE SCALE GENOMIC DNA]</scope>
    <source>
        <strain evidence="9">CGMCC 1.12286</strain>
    </source>
</reference>
<keyword evidence="4 6" id="KW-0472">Membrane</keyword>
<gene>
    <name evidence="8" type="ORF">ACFSB2_20605</name>
</gene>
<protein>
    <submittedName>
        <fullName evidence="8">MauE/DoxX family redox-associated membrane protein</fullName>
    </submittedName>
</protein>
<keyword evidence="2 6" id="KW-0812">Transmembrane</keyword>
<keyword evidence="9" id="KW-1185">Reference proteome</keyword>
<proteinExistence type="predicted"/>
<dbReference type="SUPFAM" id="SSF52833">
    <property type="entry name" value="Thioredoxin-like"/>
    <property type="match status" value="1"/>
</dbReference>
<evidence type="ECO:0000256" key="4">
    <source>
        <dbReference type="ARBA" id="ARBA00023136"/>
    </source>
</evidence>
<dbReference type="PANTHER" id="PTHR42852:SF13">
    <property type="entry name" value="PROTEIN DIPZ"/>
    <property type="match status" value="1"/>
</dbReference>
<feature type="transmembrane region" description="Helical" evidence="6">
    <location>
        <begin position="20"/>
        <end position="40"/>
    </location>
</feature>
<evidence type="ECO:0000256" key="3">
    <source>
        <dbReference type="ARBA" id="ARBA00022989"/>
    </source>
</evidence>
<feature type="domain" description="Thioredoxin" evidence="7">
    <location>
        <begin position="229"/>
        <end position="383"/>
    </location>
</feature>
<feature type="transmembrane region" description="Helical" evidence="6">
    <location>
        <begin position="129"/>
        <end position="159"/>
    </location>
</feature>
<evidence type="ECO:0000313" key="9">
    <source>
        <dbReference type="Proteomes" id="UP001597079"/>
    </source>
</evidence>
<dbReference type="InterPro" id="IPR009908">
    <property type="entry name" value="Methylamine_util_MauE"/>
</dbReference>
<keyword evidence="5" id="KW-1015">Disulfide bond</keyword>
<evidence type="ECO:0000256" key="5">
    <source>
        <dbReference type="ARBA" id="ARBA00023157"/>
    </source>
</evidence>
<dbReference type="RefSeq" id="WP_377944989.1">
    <property type="nucleotide sequence ID" value="NZ_JBHUCX010000083.1"/>
</dbReference>
<dbReference type="InterPro" id="IPR000866">
    <property type="entry name" value="AhpC/TSA"/>
</dbReference>
<dbReference type="EMBL" id="JBHUCX010000083">
    <property type="protein sequence ID" value="MFD1677080.1"/>
    <property type="molecule type" value="Genomic_DNA"/>
</dbReference>
<dbReference type="Pfam" id="PF00578">
    <property type="entry name" value="AhpC-TSA"/>
    <property type="match status" value="1"/>
</dbReference>
<comment type="caution">
    <text evidence="8">The sequence shown here is derived from an EMBL/GenBank/DDBJ whole genome shotgun (WGS) entry which is preliminary data.</text>
</comment>
<dbReference type="Proteomes" id="UP001597079">
    <property type="component" value="Unassembled WGS sequence"/>
</dbReference>
<dbReference type="InterPro" id="IPR050553">
    <property type="entry name" value="Thioredoxin_ResA/DsbE_sf"/>
</dbReference>